<keyword evidence="5" id="KW-1185">Reference proteome</keyword>
<organism evidence="4 5">
    <name type="scientific">Chelatococcus caeni</name>
    <dbReference type="NCBI Taxonomy" id="1348468"/>
    <lineage>
        <taxon>Bacteria</taxon>
        <taxon>Pseudomonadati</taxon>
        <taxon>Pseudomonadota</taxon>
        <taxon>Alphaproteobacteria</taxon>
        <taxon>Hyphomicrobiales</taxon>
        <taxon>Chelatococcaceae</taxon>
        <taxon>Chelatococcus</taxon>
    </lineage>
</organism>
<feature type="domain" description="Saccharopine dehydrogenase-like C-terminal" evidence="3">
    <location>
        <begin position="128"/>
        <end position="348"/>
    </location>
</feature>
<proteinExistence type="predicted"/>
<name>A0A840C0U6_9HYPH</name>
<keyword evidence="1" id="KW-0560">Oxidoreductase</keyword>
<dbReference type="InterPro" id="IPR005097">
    <property type="entry name" value="Sacchrp_dh_NADP-bd"/>
</dbReference>
<dbReference type="Pfam" id="PF03435">
    <property type="entry name" value="Sacchrp_dh_NADP"/>
    <property type="match status" value="1"/>
</dbReference>
<evidence type="ECO:0000259" key="2">
    <source>
        <dbReference type="Pfam" id="PF03435"/>
    </source>
</evidence>
<accession>A0A840C0U6</accession>
<dbReference type="RefSeq" id="WP_183317650.1">
    <property type="nucleotide sequence ID" value="NZ_JACIEN010000005.1"/>
</dbReference>
<dbReference type="AlphaFoldDB" id="A0A840C0U6"/>
<reference evidence="4 5" key="1">
    <citation type="submission" date="2020-08" db="EMBL/GenBank/DDBJ databases">
        <title>Genomic Encyclopedia of Type Strains, Phase IV (KMG-IV): sequencing the most valuable type-strain genomes for metagenomic binning, comparative biology and taxonomic classification.</title>
        <authorList>
            <person name="Goeker M."/>
        </authorList>
    </citation>
    <scope>NUCLEOTIDE SEQUENCE [LARGE SCALE GENOMIC DNA]</scope>
    <source>
        <strain evidence="4 5">DSM 103737</strain>
    </source>
</reference>
<comment type="caution">
    <text evidence="4">The sequence shown here is derived from an EMBL/GenBank/DDBJ whole genome shotgun (WGS) entry which is preliminary data.</text>
</comment>
<dbReference type="Gene3D" id="3.30.360.10">
    <property type="entry name" value="Dihydrodipicolinate Reductase, domain 2"/>
    <property type="match status" value="1"/>
</dbReference>
<dbReference type="Proteomes" id="UP000577362">
    <property type="component" value="Unassembled WGS sequence"/>
</dbReference>
<dbReference type="InterPro" id="IPR051168">
    <property type="entry name" value="AASS"/>
</dbReference>
<dbReference type="SUPFAM" id="SSF55347">
    <property type="entry name" value="Glyceraldehyde-3-phosphate dehydrogenase-like, C-terminal domain"/>
    <property type="match status" value="1"/>
</dbReference>
<dbReference type="InterPro" id="IPR036291">
    <property type="entry name" value="NAD(P)-bd_dom_sf"/>
</dbReference>
<dbReference type="Gene3D" id="3.40.50.720">
    <property type="entry name" value="NAD(P)-binding Rossmann-like Domain"/>
    <property type="match status" value="1"/>
</dbReference>
<evidence type="ECO:0000313" key="4">
    <source>
        <dbReference type="EMBL" id="MBB4018840.1"/>
    </source>
</evidence>
<dbReference type="Pfam" id="PF16653">
    <property type="entry name" value="Sacchrp_dh_C"/>
    <property type="match status" value="1"/>
</dbReference>
<dbReference type="PANTHER" id="PTHR11133">
    <property type="entry name" value="SACCHAROPINE DEHYDROGENASE"/>
    <property type="match status" value="1"/>
</dbReference>
<protein>
    <submittedName>
        <fullName evidence="4">Saccharopine dehydrogenase-like NADP-dependent oxidoreductase</fullName>
    </submittedName>
</protein>
<dbReference type="GO" id="GO:0016491">
    <property type="term" value="F:oxidoreductase activity"/>
    <property type="evidence" value="ECO:0007669"/>
    <property type="project" value="UniProtKB-KW"/>
</dbReference>
<dbReference type="EMBL" id="JACIEN010000005">
    <property type="protein sequence ID" value="MBB4018840.1"/>
    <property type="molecule type" value="Genomic_DNA"/>
</dbReference>
<evidence type="ECO:0000259" key="3">
    <source>
        <dbReference type="Pfam" id="PF16653"/>
    </source>
</evidence>
<dbReference type="InterPro" id="IPR032095">
    <property type="entry name" value="Sacchrp_dh-like_C"/>
</dbReference>
<sequence>MPAPVQSPFRCLVLGAGRVGTALALTLGDTPDFSVTLADPTEPARERAGALGLPLIDCSPADGAALERLIGRHDAVVAALPASACPAVAAAAARAGVHYLDLNEDSPVTAEIAGIAVGARRSFVPQCGISPGLVSAITLALVEEVAAPRDVQIRVGILPRHSTNRLGYGLTWDVNALIAEYTNPSAALMDGRPVTLPPLSGREMLRIDGSTFEAFVSGSVPASLCRRLAGRVETLVSKTIRYEGHLDHVTFLLDDLNLRRRPDLLRSLLLNALPEVEDDQLIIFVSARGARNGLAKERNWMRRITAVERNGTVISALRRTAAAHVAAVLDLLREGALPASGLVAQEDIAPGALRANRFLGWFFAEGEGV</sequence>
<evidence type="ECO:0000313" key="5">
    <source>
        <dbReference type="Proteomes" id="UP000577362"/>
    </source>
</evidence>
<evidence type="ECO:0000256" key="1">
    <source>
        <dbReference type="ARBA" id="ARBA00023002"/>
    </source>
</evidence>
<gene>
    <name evidence="4" type="ORF">GGR16_003887</name>
</gene>
<dbReference type="SUPFAM" id="SSF51735">
    <property type="entry name" value="NAD(P)-binding Rossmann-fold domains"/>
    <property type="match status" value="1"/>
</dbReference>
<dbReference type="PANTHER" id="PTHR11133:SF22">
    <property type="entry name" value="ALPHA-AMINOADIPIC SEMIALDEHYDE SYNTHASE, MITOCHONDRIAL"/>
    <property type="match status" value="1"/>
</dbReference>
<feature type="domain" description="Saccharopine dehydrogenase NADP binding" evidence="2">
    <location>
        <begin position="12"/>
        <end position="103"/>
    </location>
</feature>